<dbReference type="Proteomes" id="UP001562178">
    <property type="component" value="Unassembled WGS sequence"/>
</dbReference>
<dbReference type="Gene3D" id="3.40.50.150">
    <property type="entry name" value="Vaccinia Virus protein VP39"/>
    <property type="match status" value="1"/>
</dbReference>
<gene>
    <name evidence="2" type="ORF">AB7A72_12665</name>
</gene>
<dbReference type="GO" id="GO:0032259">
    <property type="term" value="P:methylation"/>
    <property type="evidence" value="ECO:0007669"/>
    <property type="project" value="UniProtKB-KW"/>
</dbReference>
<name>A0ABV4B354_9BURK</name>
<dbReference type="PANTHER" id="PTHR34203">
    <property type="entry name" value="METHYLTRANSFERASE, FKBM FAMILY PROTEIN"/>
    <property type="match status" value="1"/>
</dbReference>
<evidence type="ECO:0000313" key="2">
    <source>
        <dbReference type="EMBL" id="MEY2251860.1"/>
    </source>
</evidence>
<proteinExistence type="predicted"/>
<dbReference type="InterPro" id="IPR006342">
    <property type="entry name" value="FkbM_mtfrase"/>
</dbReference>
<dbReference type="GO" id="GO:0008168">
    <property type="term" value="F:methyltransferase activity"/>
    <property type="evidence" value="ECO:0007669"/>
    <property type="project" value="UniProtKB-KW"/>
</dbReference>
<evidence type="ECO:0000313" key="3">
    <source>
        <dbReference type="Proteomes" id="UP001562178"/>
    </source>
</evidence>
<keyword evidence="2" id="KW-0808">Transferase</keyword>
<dbReference type="RefSeq" id="WP_369460184.1">
    <property type="nucleotide sequence ID" value="NZ_JBGBDC010000005.1"/>
</dbReference>
<keyword evidence="3" id="KW-1185">Reference proteome</keyword>
<dbReference type="InterPro" id="IPR029063">
    <property type="entry name" value="SAM-dependent_MTases_sf"/>
</dbReference>
<evidence type="ECO:0000259" key="1">
    <source>
        <dbReference type="Pfam" id="PF05050"/>
    </source>
</evidence>
<dbReference type="SUPFAM" id="SSF53335">
    <property type="entry name" value="S-adenosyl-L-methionine-dependent methyltransferases"/>
    <property type="match status" value="1"/>
</dbReference>
<reference evidence="2 3" key="1">
    <citation type="journal article" date="2016" name="Int. J. Syst. Evol. Microbiol.">
        <title>Description of Comamonas sediminis sp. nov., isolated from lagoon sediments.</title>
        <authorList>
            <person name="Subhash Y."/>
            <person name="Bang J.J."/>
            <person name="You T.H."/>
            <person name="Lee S.S."/>
        </authorList>
    </citation>
    <scope>NUCLEOTIDE SEQUENCE [LARGE SCALE GENOMIC DNA]</scope>
    <source>
        <strain evidence="2 3">JCM 31169</strain>
    </source>
</reference>
<dbReference type="PANTHER" id="PTHR34203:SF15">
    <property type="entry name" value="SLL1173 PROTEIN"/>
    <property type="match status" value="1"/>
</dbReference>
<sequence>MTLKAIAKTVMSVPYHRFFANKIRHAVFSRFALNVDQRDFRLFTLDNDAIGNKVRAQGAYEPEVLAAIDMIAKSYRLHDGVALDVGANIGNHAVSMSRVFSKVIAFEPDPVMAAALNANKLLNGANIKIIEAALSENAGKGFLRQLHPGHCGMLELVSGNTLNPNGCEDTCVTLARGDDILCNEISTDERIVFIKIDVEGSELDALNGLIDCLTRFHPIICFEVRNPVEGQQVKDFLESIGYDEYYSISRSRLKIQYIHRLFTSSGRCKNYALESVDHFEDRHYAAVFAFASSNTGA</sequence>
<organism evidence="2 3">
    <name type="scientific">Comamonas sediminis</name>
    <dbReference type="NCBI Taxonomy" id="1783360"/>
    <lineage>
        <taxon>Bacteria</taxon>
        <taxon>Pseudomonadati</taxon>
        <taxon>Pseudomonadota</taxon>
        <taxon>Betaproteobacteria</taxon>
        <taxon>Burkholderiales</taxon>
        <taxon>Comamonadaceae</taxon>
        <taxon>Comamonas</taxon>
    </lineage>
</organism>
<dbReference type="InterPro" id="IPR052514">
    <property type="entry name" value="SAM-dependent_MTase"/>
</dbReference>
<dbReference type="EMBL" id="JBGBDC010000005">
    <property type="protein sequence ID" value="MEY2251860.1"/>
    <property type="molecule type" value="Genomic_DNA"/>
</dbReference>
<comment type="caution">
    <text evidence="2">The sequence shown here is derived from an EMBL/GenBank/DDBJ whole genome shotgun (WGS) entry which is preliminary data.</text>
</comment>
<protein>
    <submittedName>
        <fullName evidence="2">FkbM family methyltransferase</fullName>
    </submittedName>
</protein>
<feature type="domain" description="Methyltransferase FkbM" evidence="1">
    <location>
        <begin position="84"/>
        <end position="242"/>
    </location>
</feature>
<dbReference type="NCBIfam" id="TIGR01444">
    <property type="entry name" value="fkbM_fam"/>
    <property type="match status" value="1"/>
</dbReference>
<dbReference type="Pfam" id="PF05050">
    <property type="entry name" value="Methyltransf_21"/>
    <property type="match status" value="1"/>
</dbReference>
<accession>A0ABV4B354</accession>
<keyword evidence="2" id="KW-0489">Methyltransferase</keyword>